<feature type="domain" description="RCK C-terminal" evidence="8">
    <location>
        <begin position="206"/>
        <end position="293"/>
    </location>
</feature>
<dbReference type="Proteomes" id="UP000648908">
    <property type="component" value="Unassembled WGS sequence"/>
</dbReference>
<accession>A0A8K0VAL1</accession>
<comment type="subcellular location">
    <subcellularLocation>
        <location evidence="1">Membrane</location>
        <topology evidence="1">Multi-pass membrane protein</topology>
    </subcellularLocation>
</comment>
<evidence type="ECO:0000256" key="5">
    <source>
        <dbReference type="ARBA" id="ARBA00022989"/>
    </source>
</evidence>
<keyword evidence="5 7" id="KW-1133">Transmembrane helix</keyword>
<dbReference type="RefSeq" id="WP_202687499.1">
    <property type="nucleotide sequence ID" value="NZ_JAESVN010000002.1"/>
</dbReference>
<name>A0A8K0VAL1_9RHOB</name>
<dbReference type="PANTHER" id="PTHR43652">
    <property type="entry name" value="BASIC AMINO ACID ANTIPORTER YFCC-RELATED"/>
    <property type="match status" value="1"/>
</dbReference>
<proteinExistence type="predicted"/>
<keyword evidence="10" id="KW-1185">Reference proteome</keyword>
<feature type="transmembrane region" description="Helical" evidence="7">
    <location>
        <begin position="57"/>
        <end position="79"/>
    </location>
</feature>
<feature type="transmembrane region" description="Helical" evidence="7">
    <location>
        <begin position="172"/>
        <end position="197"/>
    </location>
</feature>
<dbReference type="InterPro" id="IPR036721">
    <property type="entry name" value="RCK_C_sf"/>
</dbReference>
<feature type="domain" description="RCK C-terminal" evidence="8">
    <location>
        <begin position="301"/>
        <end position="385"/>
    </location>
</feature>
<evidence type="ECO:0000256" key="4">
    <source>
        <dbReference type="ARBA" id="ARBA00022737"/>
    </source>
</evidence>
<dbReference type="GO" id="GO:0008324">
    <property type="term" value="F:monoatomic cation transmembrane transporter activity"/>
    <property type="evidence" value="ECO:0007669"/>
    <property type="project" value="InterPro"/>
</dbReference>
<dbReference type="GO" id="GO:0005886">
    <property type="term" value="C:plasma membrane"/>
    <property type="evidence" value="ECO:0007669"/>
    <property type="project" value="TreeGrafter"/>
</dbReference>
<evidence type="ECO:0000256" key="7">
    <source>
        <dbReference type="SAM" id="Phobius"/>
    </source>
</evidence>
<evidence type="ECO:0000256" key="3">
    <source>
        <dbReference type="ARBA" id="ARBA00022692"/>
    </source>
</evidence>
<organism evidence="9 10">
    <name type="scientific">Szabonella alba</name>
    <dbReference type="NCBI Taxonomy" id="2804194"/>
    <lineage>
        <taxon>Bacteria</taxon>
        <taxon>Pseudomonadati</taxon>
        <taxon>Pseudomonadota</taxon>
        <taxon>Alphaproteobacteria</taxon>
        <taxon>Rhodobacterales</taxon>
        <taxon>Paracoccaceae</taxon>
        <taxon>Szabonella</taxon>
    </lineage>
</organism>
<dbReference type="InterPro" id="IPR004680">
    <property type="entry name" value="Cit_transptr-like_dom"/>
</dbReference>
<evidence type="ECO:0000313" key="10">
    <source>
        <dbReference type="Proteomes" id="UP000648908"/>
    </source>
</evidence>
<dbReference type="AlphaFoldDB" id="A0A8K0VAL1"/>
<evidence type="ECO:0000259" key="8">
    <source>
        <dbReference type="PROSITE" id="PS51202"/>
    </source>
</evidence>
<feature type="transmembrane region" description="Helical" evidence="7">
    <location>
        <begin position="452"/>
        <end position="475"/>
    </location>
</feature>
<feature type="transmembrane region" description="Helical" evidence="7">
    <location>
        <begin position="487"/>
        <end position="505"/>
    </location>
</feature>
<dbReference type="InterPro" id="IPR006037">
    <property type="entry name" value="RCK_C"/>
</dbReference>
<feature type="transmembrane region" description="Helical" evidence="7">
    <location>
        <begin position="400"/>
        <end position="432"/>
    </location>
</feature>
<dbReference type="EMBL" id="JAESVN010000002">
    <property type="protein sequence ID" value="MBL4916678.1"/>
    <property type="molecule type" value="Genomic_DNA"/>
</dbReference>
<gene>
    <name evidence="9" type="ORF">JL811_05535</name>
</gene>
<reference evidence="9" key="1">
    <citation type="submission" date="2021-01" db="EMBL/GenBank/DDBJ databases">
        <title>Tabrizicola alba sp. nov. a motile alkaliphilic bacterium isolated from a soda lake.</title>
        <authorList>
            <person name="Szuroczki S."/>
            <person name="Abbaszade G."/>
            <person name="Schumann P."/>
            <person name="Toth E."/>
        </authorList>
    </citation>
    <scope>NUCLEOTIDE SEQUENCE</scope>
    <source>
        <strain evidence="9">DMG-N-6</strain>
    </source>
</reference>
<keyword evidence="4" id="KW-0677">Repeat</keyword>
<dbReference type="PROSITE" id="PS51202">
    <property type="entry name" value="RCK_C"/>
    <property type="match status" value="2"/>
</dbReference>
<keyword evidence="3 7" id="KW-0812">Transmembrane</keyword>
<dbReference type="CDD" id="cd01115">
    <property type="entry name" value="SLC13_permease"/>
    <property type="match status" value="1"/>
</dbReference>
<evidence type="ECO:0000313" key="9">
    <source>
        <dbReference type="EMBL" id="MBL4916678.1"/>
    </source>
</evidence>
<keyword evidence="6 7" id="KW-0472">Membrane</keyword>
<keyword evidence="2" id="KW-0813">Transport</keyword>
<dbReference type="InterPro" id="IPR051679">
    <property type="entry name" value="DASS-Related_Transporters"/>
</dbReference>
<comment type="caution">
    <text evidence="9">The sequence shown here is derived from an EMBL/GenBank/DDBJ whole genome shotgun (WGS) entry which is preliminary data.</text>
</comment>
<dbReference type="Pfam" id="PF02080">
    <property type="entry name" value="TrkA_C"/>
    <property type="match status" value="2"/>
</dbReference>
<dbReference type="GO" id="GO:0006813">
    <property type="term" value="P:potassium ion transport"/>
    <property type="evidence" value="ECO:0007669"/>
    <property type="project" value="InterPro"/>
</dbReference>
<protein>
    <submittedName>
        <fullName evidence="9">SLC13 family permease</fullName>
    </submittedName>
</protein>
<dbReference type="PANTHER" id="PTHR43652:SF2">
    <property type="entry name" value="BASIC AMINO ACID ANTIPORTER YFCC-RELATED"/>
    <property type="match status" value="1"/>
</dbReference>
<dbReference type="SUPFAM" id="SSF116726">
    <property type="entry name" value="TrkA C-terminal domain-like"/>
    <property type="match status" value="2"/>
</dbReference>
<feature type="transmembrane region" description="Helical" evidence="7">
    <location>
        <begin position="132"/>
        <end position="152"/>
    </location>
</feature>
<dbReference type="Pfam" id="PF03600">
    <property type="entry name" value="CitMHS"/>
    <property type="match status" value="1"/>
</dbReference>
<evidence type="ECO:0000256" key="6">
    <source>
        <dbReference type="ARBA" id="ARBA00023136"/>
    </source>
</evidence>
<evidence type="ECO:0000256" key="2">
    <source>
        <dbReference type="ARBA" id="ARBA00022448"/>
    </source>
</evidence>
<feature type="transmembrane region" description="Helical" evidence="7">
    <location>
        <begin position="28"/>
        <end position="45"/>
    </location>
</feature>
<feature type="transmembrane region" description="Helical" evidence="7">
    <location>
        <begin position="570"/>
        <end position="590"/>
    </location>
</feature>
<sequence length="592" mass="63391">MTVEQITLLSLFAAVMGLMMHGRLRHDLVAFGGLLIGVVLGLVPADQAFSGFSHPAVMTVALVLIVSAGLIRTGAVQLLGGLLSRPEAPVPVHIGRIGVVGTVLSAFMNNVTALAILMPIDMMTARKAGRAVAMTLMPLAFATILGGMLTLIGTPPNLIVSGFRQEALGSPFAMFDFAWVGGLVALAGLAFIALVGWRLIPVRQEDSSESDPANVMRDFVAELVVPEESRAAGMTRREIDVIADKADATLIAVQRRGKRVYGRAGLWQIELGDILVIEATPAVLEELRLELQLAYPDGLSADAPRVAEEGEALIEVVVTEASRISGHTARQLHLSRDHDSVLLGILRQGRTIRSRLRDTRVLPGDILLLLAPETREESLIAWLRVLPLERRENVLRENRAMMAVGMFALAIAMVSFGLLDMPVALGLVALGYVLTRILNVEELYDHVDWPVIVLLAAMIPLGLAMDTTGTSAVIAGGLIRLTEGQPAWVALLLLMVSTMCLSDMLNNNATTILAVPVGLRLAEATGTNPDSYLMGIAVAASCAFLTPIGHQNNTIILGPGGYRFGDYWRLGLPLEIIVLAVGVPAILMFWPL</sequence>
<evidence type="ECO:0000256" key="1">
    <source>
        <dbReference type="ARBA" id="ARBA00004141"/>
    </source>
</evidence>
<dbReference type="Gene3D" id="3.30.70.1450">
    <property type="entry name" value="Regulator of K+ conductance, C-terminal domain"/>
    <property type="match status" value="2"/>
</dbReference>
<feature type="transmembrane region" description="Helical" evidence="7">
    <location>
        <begin position="99"/>
        <end position="120"/>
    </location>
</feature>